<dbReference type="AlphaFoldDB" id="A0A542ZUP0"/>
<sequence length="131" mass="14304">MIVTRPCSRSACSRPAVATLTYVYADSTAVLGPLATQAEPHSYDLCELHAKRLTAPRGWEIVHLVAPEARPVVDEESLIQPVPRATPDDLTSVVDAVLDPPRPRHKAPEPAVQVSEVSRRGHLRMLRGESV</sequence>
<comment type="caution">
    <text evidence="1">The sequence shown here is derived from an EMBL/GenBank/DDBJ whole genome shotgun (WGS) entry which is preliminary data.</text>
</comment>
<gene>
    <name evidence="1" type="ORF">FB461_0389</name>
</gene>
<organism evidence="1 2">
    <name type="scientific">Rarobacter faecitabidus</name>
    <dbReference type="NCBI Taxonomy" id="13243"/>
    <lineage>
        <taxon>Bacteria</taxon>
        <taxon>Bacillati</taxon>
        <taxon>Actinomycetota</taxon>
        <taxon>Actinomycetes</taxon>
        <taxon>Micrococcales</taxon>
        <taxon>Rarobacteraceae</taxon>
        <taxon>Rarobacter</taxon>
    </lineage>
</organism>
<proteinExistence type="predicted"/>
<dbReference type="InterPro" id="IPR021888">
    <property type="entry name" value="DUF3499"/>
</dbReference>
<name>A0A542ZUP0_RARFA</name>
<dbReference type="Proteomes" id="UP000315389">
    <property type="component" value="Unassembled WGS sequence"/>
</dbReference>
<dbReference type="OrthoDB" id="3216194at2"/>
<keyword evidence="2" id="KW-1185">Reference proteome</keyword>
<evidence type="ECO:0000313" key="1">
    <source>
        <dbReference type="EMBL" id="TQL63910.1"/>
    </source>
</evidence>
<dbReference type="EMBL" id="VFOS01000001">
    <property type="protein sequence ID" value="TQL63910.1"/>
    <property type="molecule type" value="Genomic_DNA"/>
</dbReference>
<reference evidence="1 2" key="1">
    <citation type="submission" date="2019-06" db="EMBL/GenBank/DDBJ databases">
        <title>Sequencing the genomes of 1000 actinobacteria strains.</title>
        <authorList>
            <person name="Klenk H.-P."/>
        </authorList>
    </citation>
    <scope>NUCLEOTIDE SEQUENCE [LARGE SCALE GENOMIC DNA]</scope>
    <source>
        <strain evidence="1 2">DSM 4813</strain>
    </source>
</reference>
<dbReference type="RefSeq" id="WP_142118451.1">
    <property type="nucleotide sequence ID" value="NZ_BAAASV010000002.1"/>
</dbReference>
<accession>A0A542ZUP0</accession>
<dbReference type="Pfam" id="PF12005">
    <property type="entry name" value="DUF3499"/>
    <property type="match status" value="1"/>
</dbReference>
<evidence type="ECO:0000313" key="2">
    <source>
        <dbReference type="Proteomes" id="UP000315389"/>
    </source>
</evidence>
<protein>
    <submittedName>
        <fullName evidence="1">Uncharacterized protein DUF3499</fullName>
    </submittedName>
</protein>